<name>A0A318SG70_9BURK</name>
<dbReference type="InterPro" id="IPR019052">
    <property type="entry name" value="DUF2383"/>
</dbReference>
<proteinExistence type="predicted"/>
<dbReference type="Proteomes" id="UP000247540">
    <property type="component" value="Unassembled WGS sequence"/>
</dbReference>
<evidence type="ECO:0000313" key="3">
    <source>
        <dbReference type="Proteomes" id="UP000247540"/>
    </source>
</evidence>
<dbReference type="PIRSF" id="PIRSF029477">
    <property type="entry name" value="UCP029477"/>
    <property type="match status" value="1"/>
</dbReference>
<gene>
    <name evidence="2" type="ORF">DFQ15_11443</name>
</gene>
<dbReference type="InterPro" id="IPR009078">
    <property type="entry name" value="Ferritin-like_SF"/>
</dbReference>
<dbReference type="RefSeq" id="WP_110465923.1">
    <property type="nucleotide sequence ID" value="NZ_JAMOFZ010000014.1"/>
</dbReference>
<dbReference type="SUPFAM" id="SSF47240">
    <property type="entry name" value="Ferritin-like"/>
    <property type="match status" value="1"/>
</dbReference>
<dbReference type="Pfam" id="PF09537">
    <property type="entry name" value="DUF2383"/>
    <property type="match status" value="1"/>
</dbReference>
<dbReference type="InterPro" id="IPR011971">
    <property type="entry name" value="CHP02284"/>
</dbReference>
<evidence type="ECO:0000313" key="2">
    <source>
        <dbReference type="EMBL" id="PYE76258.1"/>
    </source>
</evidence>
<dbReference type="EMBL" id="QJTC01000014">
    <property type="protein sequence ID" value="PYE76258.1"/>
    <property type="molecule type" value="Genomic_DNA"/>
</dbReference>
<accession>A0A318SG70</accession>
<dbReference type="InterPro" id="IPR012347">
    <property type="entry name" value="Ferritin-like"/>
</dbReference>
<feature type="domain" description="DUF2383" evidence="1">
    <location>
        <begin position="7"/>
        <end position="116"/>
    </location>
</feature>
<organism evidence="2 3">
    <name type="scientific">Xylophilus ampelinus</name>
    <dbReference type="NCBI Taxonomy" id="54067"/>
    <lineage>
        <taxon>Bacteria</taxon>
        <taxon>Pseudomonadati</taxon>
        <taxon>Pseudomonadota</taxon>
        <taxon>Betaproteobacteria</taxon>
        <taxon>Burkholderiales</taxon>
        <taxon>Xylophilus</taxon>
    </lineage>
</organism>
<reference evidence="2 3" key="1">
    <citation type="submission" date="2018-06" db="EMBL/GenBank/DDBJ databases">
        <title>Genomic Encyclopedia of Type Strains, Phase III (KMG-III): the genomes of soil and plant-associated and newly described type strains.</title>
        <authorList>
            <person name="Whitman W."/>
        </authorList>
    </citation>
    <scope>NUCLEOTIDE SEQUENCE [LARGE SCALE GENOMIC DNA]</scope>
    <source>
        <strain evidence="2 3">CECT 7646</strain>
    </source>
</reference>
<sequence length="153" mass="16676">MPADRDDVIDVLNNLIETSHDGEYGFKQLAENAKSPALKQNFLARADECRGAVAELRNEVVAQGGKPDDGGTAGGALHRGWVAVRSTLTTSTDQVLLDEAERGEDTALAQYRKAAKADLPASVRALVDRQLQGVQRNHDQIKALRDQHRALEH</sequence>
<dbReference type="NCBIfam" id="TIGR02284">
    <property type="entry name" value="PA2169 family four-helix-bundle protein"/>
    <property type="match status" value="1"/>
</dbReference>
<evidence type="ECO:0000259" key="1">
    <source>
        <dbReference type="Pfam" id="PF09537"/>
    </source>
</evidence>
<dbReference type="Gene3D" id="1.20.1260.10">
    <property type="match status" value="1"/>
</dbReference>
<comment type="caution">
    <text evidence="2">The sequence shown here is derived from an EMBL/GenBank/DDBJ whole genome shotgun (WGS) entry which is preliminary data.</text>
</comment>
<protein>
    <submittedName>
        <fullName evidence="2">Uncharacterized protein (TIGR02284 family)</fullName>
    </submittedName>
</protein>
<keyword evidence="3" id="KW-1185">Reference proteome</keyword>
<dbReference type="InterPro" id="IPR016920">
    <property type="entry name" value="UCP029477"/>
</dbReference>
<dbReference type="OrthoDB" id="282393at2"/>
<dbReference type="AlphaFoldDB" id="A0A318SG70"/>